<sequence>MIVSMCSMSSEIAFSSCESLQGRNLYLMPLKSFGKDNARMQKRVVGNVLVSSHLIPHHLEESFPRKARLEGKNQKLQFIRTLLIDNYDSYTYNIFQELSIVNGVPPVVIRNDEWSWEDAYRVLYQEKAFDNIVISPGPGTPTCSADIGICLRVLLECRDIPILGVCLGHQALGYVHGAKVVRASVPVHGRLSDVEHNCCRLFHDIPSGRNSGFKVVRYHSLVIDPQSLPMELVPIAWTSSPEAVPFLGIQGYDSVSDAHDRQGDQQMFVDCIATKLNERKSWPSCHPQETKSEKVLMGIMHSTRPHYGLQFHPESVATGHGRQIFKNFADITKDYWLRFRSSSSPEGQVYAACMQVPDVSHLLQDVMRGHLVKKMDEAKHFNFYNMPKLKYLSNDVKFLKLRWRKLASPAGRLGGARDIFCKLFGDFKAENTFWLDSSSVEKERARFSFMGGKGGTLWKQVTFRLSNESDAEFRSGGYLSIEDAQGFTQSIILEDGFFDFLNKELHSFRYDQKDFEGLPFDFYGGYVGYIGYDLKVECGMALNCHKSRAPDACFFFSDNFVVIDHHKDDIYILSIHEQGTSASTWLDDAEQKLLSIENSTTKSLMFQVSQGSIDDPLKLGFSAGKSREQYMKDINNCQKFIKDGESYELCLTTQLKKKIGEMDPLGLYLNLREKNPAPYAAWLNFSKQNLCICSSSPERFLRLDRHGILEAKPIKGTIARGSTKQEDELLKLQLQYSEKDQAENLMIVDLLRNDLGRVCEPGSVHVPHLMEVESYATVHTMVSTIRGRKQANVSAIDCVRAAFPGGSMTGAPKLRSMEILDALENCSRGIYSGCIGFFSYNQTFDLNIVIRTVVIHEDEASIGAGGAITALSSPDEEYKEMILKTRAPASAVFDYESKSHKF</sequence>
<dbReference type="PRINTS" id="PR00096">
    <property type="entry name" value="GATASE"/>
</dbReference>
<dbReference type="GO" id="GO:0046654">
    <property type="term" value="P:tetrahydrofolate biosynthetic process"/>
    <property type="evidence" value="ECO:0007669"/>
    <property type="project" value="UniProtKB-UniPathway"/>
</dbReference>
<feature type="domain" description="Glutamine amidotransferase" evidence="10">
    <location>
        <begin position="291"/>
        <end position="329"/>
    </location>
</feature>
<evidence type="ECO:0000259" key="11">
    <source>
        <dbReference type="Pfam" id="PF00425"/>
    </source>
</evidence>
<dbReference type="Gene3D" id="3.60.120.10">
    <property type="entry name" value="Anthranilate synthase"/>
    <property type="match status" value="1"/>
</dbReference>
<dbReference type="InterPro" id="IPR006805">
    <property type="entry name" value="Anth_synth_I_N"/>
</dbReference>
<feature type="domain" description="Glutamine amidotransferase" evidence="10">
    <location>
        <begin position="82"/>
        <end position="240"/>
    </location>
</feature>
<dbReference type="PANTHER" id="PTHR11236">
    <property type="entry name" value="AMINOBENZOATE/ANTHRANILATE SYNTHASE"/>
    <property type="match status" value="1"/>
</dbReference>
<comment type="pathway">
    <text evidence="2">Cofactor biosynthesis; tetrahydrofolate biosynthesis; 4-aminobenzoate from chorismate: step 1/2.</text>
</comment>
<keyword evidence="5" id="KW-0808">Transferase</keyword>
<evidence type="ECO:0000256" key="6">
    <source>
        <dbReference type="ARBA" id="ARBA00022909"/>
    </source>
</evidence>
<evidence type="ECO:0000313" key="13">
    <source>
        <dbReference type="Proteomes" id="UP001652660"/>
    </source>
</evidence>
<feature type="domain" description="Chorismate-utilising enzyme C-terminal" evidence="11">
    <location>
        <begin position="627"/>
        <end position="884"/>
    </location>
</feature>
<dbReference type="GeneID" id="113708617"/>
<proteinExistence type="inferred from homology"/>
<evidence type="ECO:0000256" key="8">
    <source>
        <dbReference type="ARBA" id="ARBA00031329"/>
    </source>
</evidence>
<dbReference type="PANTHER" id="PTHR11236:SF18">
    <property type="entry name" value="AMINODEOXYCHORISMATE SYNTHASE"/>
    <property type="match status" value="1"/>
</dbReference>
<dbReference type="RefSeq" id="XP_027086940.2">
    <property type="nucleotide sequence ID" value="XM_027231139.2"/>
</dbReference>
<dbReference type="PRINTS" id="PR00097">
    <property type="entry name" value="ANTSNTHASEII"/>
</dbReference>
<evidence type="ECO:0000256" key="3">
    <source>
        <dbReference type="ARBA" id="ARBA00005970"/>
    </source>
</evidence>
<dbReference type="GO" id="GO:0008153">
    <property type="term" value="P:4-aminobenzoate biosynthetic process"/>
    <property type="evidence" value="ECO:0007669"/>
    <property type="project" value="TreeGrafter"/>
</dbReference>
<organism evidence="13 14">
    <name type="scientific">Coffea arabica</name>
    <name type="common">Arabian coffee</name>
    <dbReference type="NCBI Taxonomy" id="13443"/>
    <lineage>
        <taxon>Eukaryota</taxon>
        <taxon>Viridiplantae</taxon>
        <taxon>Streptophyta</taxon>
        <taxon>Embryophyta</taxon>
        <taxon>Tracheophyta</taxon>
        <taxon>Spermatophyta</taxon>
        <taxon>Magnoliopsida</taxon>
        <taxon>eudicotyledons</taxon>
        <taxon>Gunneridae</taxon>
        <taxon>Pentapetalae</taxon>
        <taxon>asterids</taxon>
        <taxon>lamiids</taxon>
        <taxon>Gentianales</taxon>
        <taxon>Rubiaceae</taxon>
        <taxon>Ixoroideae</taxon>
        <taxon>Gardenieae complex</taxon>
        <taxon>Bertiereae - Coffeeae clade</taxon>
        <taxon>Coffeeae</taxon>
        <taxon>Coffea</taxon>
    </lineage>
</organism>
<dbReference type="Gene3D" id="3.40.50.880">
    <property type="match status" value="1"/>
</dbReference>
<dbReference type="GO" id="GO:0000162">
    <property type="term" value="P:L-tryptophan biosynthetic process"/>
    <property type="evidence" value="ECO:0007669"/>
    <property type="project" value="TreeGrafter"/>
</dbReference>
<reference evidence="13" key="1">
    <citation type="journal article" date="2025" name="Foods">
        <title>Unveiling the Microbial Signatures of Arabica Coffee Cherries: Insights into Ripeness Specific Diversity, Functional Traits, and Implications for Quality and Safety.</title>
        <authorList>
            <consortium name="RefSeq"/>
            <person name="Tenea G.N."/>
            <person name="Cifuentes V."/>
            <person name="Reyes P."/>
            <person name="Cevallos-Vallejos M."/>
        </authorList>
    </citation>
    <scope>NUCLEOTIDE SEQUENCE [LARGE SCALE GENOMIC DNA]</scope>
</reference>
<keyword evidence="6" id="KW-0289">Folate biosynthesis</keyword>
<dbReference type="NCBIfam" id="TIGR00553">
    <property type="entry name" value="pabB"/>
    <property type="match status" value="1"/>
</dbReference>
<reference evidence="14" key="2">
    <citation type="submission" date="2025-08" db="UniProtKB">
        <authorList>
            <consortium name="RefSeq"/>
        </authorList>
    </citation>
    <scope>IDENTIFICATION</scope>
    <source>
        <tissue evidence="14">Leaves</tissue>
    </source>
</reference>
<evidence type="ECO:0000256" key="5">
    <source>
        <dbReference type="ARBA" id="ARBA00022679"/>
    </source>
</evidence>
<accession>A0A6P6U859</accession>
<dbReference type="UniPathway" id="UPA00077">
    <property type="reaction ID" value="UER00149"/>
</dbReference>
<evidence type="ECO:0000259" key="10">
    <source>
        <dbReference type="Pfam" id="PF00117"/>
    </source>
</evidence>
<gene>
    <name evidence="14" type="primary">LOC113708617</name>
</gene>
<evidence type="ECO:0000256" key="4">
    <source>
        <dbReference type="ARBA" id="ARBA00013139"/>
    </source>
</evidence>
<dbReference type="InterPro" id="IPR005801">
    <property type="entry name" value="ADC_synthase"/>
</dbReference>
<name>A0A6P6U859_COFAR</name>
<keyword evidence="7" id="KW-0315">Glutamine amidotransferase</keyword>
<dbReference type="SUPFAM" id="SSF56322">
    <property type="entry name" value="ADC synthase"/>
    <property type="match status" value="1"/>
</dbReference>
<evidence type="ECO:0000259" key="12">
    <source>
        <dbReference type="Pfam" id="PF04715"/>
    </source>
</evidence>
<evidence type="ECO:0000256" key="9">
    <source>
        <dbReference type="ARBA" id="ARBA00031904"/>
    </source>
</evidence>
<dbReference type="InterPro" id="IPR006221">
    <property type="entry name" value="TrpG/PapA_dom"/>
</dbReference>
<dbReference type="SUPFAM" id="SSF52317">
    <property type="entry name" value="Class I glutamine amidotransferase-like"/>
    <property type="match status" value="1"/>
</dbReference>
<dbReference type="Pfam" id="PF04715">
    <property type="entry name" value="Anth_synt_I_N"/>
    <property type="match status" value="1"/>
</dbReference>
<dbReference type="InterPro" id="IPR029062">
    <property type="entry name" value="Class_I_gatase-like"/>
</dbReference>
<dbReference type="AlphaFoldDB" id="A0A6P6U859"/>
<evidence type="ECO:0000256" key="7">
    <source>
        <dbReference type="ARBA" id="ARBA00022962"/>
    </source>
</evidence>
<dbReference type="EC" id="2.6.1.85" evidence="4"/>
<dbReference type="GO" id="GO:0046820">
    <property type="term" value="F:4-amino-4-deoxychorismate synthase activity"/>
    <property type="evidence" value="ECO:0007669"/>
    <property type="project" value="UniProtKB-EC"/>
</dbReference>
<evidence type="ECO:0000256" key="1">
    <source>
        <dbReference type="ARBA" id="ARBA00001000"/>
    </source>
</evidence>
<dbReference type="InterPro" id="IPR005802">
    <property type="entry name" value="ADC_synth_comp_1"/>
</dbReference>
<dbReference type="PRINTS" id="PR00099">
    <property type="entry name" value="CPSGATASE"/>
</dbReference>
<dbReference type="InterPro" id="IPR015890">
    <property type="entry name" value="Chorismate_C"/>
</dbReference>
<dbReference type="GO" id="GO:0009507">
    <property type="term" value="C:chloroplast"/>
    <property type="evidence" value="ECO:0007669"/>
    <property type="project" value="UniProtKB-SubCell"/>
</dbReference>
<comment type="catalytic activity">
    <reaction evidence="1">
        <text>chorismate + L-glutamine = 4-amino-4-deoxychorismate + L-glutamate</text>
        <dbReference type="Rhea" id="RHEA:11672"/>
        <dbReference type="ChEBI" id="CHEBI:29748"/>
        <dbReference type="ChEBI" id="CHEBI:29985"/>
        <dbReference type="ChEBI" id="CHEBI:58359"/>
        <dbReference type="ChEBI" id="CHEBI:58406"/>
        <dbReference type="EC" id="2.6.1.85"/>
    </reaction>
</comment>
<dbReference type="OrthoDB" id="64220at2759"/>
<dbReference type="Proteomes" id="UP001652660">
    <property type="component" value="Chromosome 9c"/>
</dbReference>
<feature type="domain" description="Anthranilate synthase component I N-terminal" evidence="12">
    <location>
        <begin position="424"/>
        <end position="572"/>
    </location>
</feature>
<protein>
    <recommendedName>
        <fullName evidence="4">aminodeoxychorismate synthase</fullName>
        <ecNumber evidence="4">2.6.1.85</ecNumber>
    </recommendedName>
    <alternativeName>
        <fullName evidence="8">Para-aminobenzoate synthase</fullName>
    </alternativeName>
    <alternativeName>
        <fullName evidence="9">p-aminobenzoic acid synthase</fullName>
    </alternativeName>
</protein>
<dbReference type="InterPro" id="IPR017926">
    <property type="entry name" value="GATASE"/>
</dbReference>
<comment type="similarity">
    <text evidence="3">In the C-terminal section; belongs to the anthranilate synthase component I family.</text>
</comment>
<dbReference type="GO" id="GO:0046656">
    <property type="term" value="P:folic acid biosynthetic process"/>
    <property type="evidence" value="ECO:0007669"/>
    <property type="project" value="UniProtKB-KW"/>
</dbReference>
<dbReference type="PROSITE" id="PS51273">
    <property type="entry name" value="GATASE_TYPE_1"/>
    <property type="match status" value="1"/>
</dbReference>
<dbReference type="InterPro" id="IPR019999">
    <property type="entry name" value="Anth_synth_I-like"/>
</dbReference>
<keyword evidence="13" id="KW-1185">Reference proteome</keyword>
<dbReference type="Pfam" id="PF00117">
    <property type="entry name" value="GATase"/>
    <property type="match status" value="2"/>
</dbReference>
<dbReference type="CDD" id="cd01743">
    <property type="entry name" value="GATase1_Anthranilate_Synthase"/>
    <property type="match status" value="1"/>
</dbReference>
<dbReference type="Pfam" id="PF00425">
    <property type="entry name" value="Chorismate_bind"/>
    <property type="match status" value="1"/>
</dbReference>
<evidence type="ECO:0000313" key="14">
    <source>
        <dbReference type="RefSeq" id="XP_027086940.2"/>
    </source>
</evidence>
<evidence type="ECO:0000256" key="2">
    <source>
        <dbReference type="ARBA" id="ARBA00005009"/>
    </source>
</evidence>